<accession>A0A5J4WK05</accession>
<dbReference type="AlphaFoldDB" id="A0A5J4WK05"/>
<name>A0A5J4WK05_9EUKA</name>
<dbReference type="EMBL" id="SNRW01001700">
    <property type="protein sequence ID" value="KAA6395377.1"/>
    <property type="molecule type" value="Genomic_DNA"/>
</dbReference>
<evidence type="ECO:0000313" key="2">
    <source>
        <dbReference type="Proteomes" id="UP000324800"/>
    </source>
</evidence>
<comment type="caution">
    <text evidence="1">The sequence shown here is derived from an EMBL/GenBank/DDBJ whole genome shotgun (WGS) entry which is preliminary data.</text>
</comment>
<proteinExistence type="predicted"/>
<evidence type="ECO:0000313" key="1">
    <source>
        <dbReference type="EMBL" id="KAA6395377.1"/>
    </source>
</evidence>
<sequence length="86" mass="10537">MKNLRDNTSNCPIRNINEDVTVKYRELREAVEQIKIRSVSCGGLYRWIKLRVFSFAQQRYRLYQCVSSLDVIRWFDQHTRRGWIRR</sequence>
<gene>
    <name evidence="1" type="ORF">EZS28_009095</name>
</gene>
<protein>
    <submittedName>
        <fullName evidence="1">Uncharacterized protein</fullName>
    </submittedName>
</protein>
<dbReference type="Proteomes" id="UP000324800">
    <property type="component" value="Unassembled WGS sequence"/>
</dbReference>
<reference evidence="1 2" key="1">
    <citation type="submission" date="2019-03" db="EMBL/GenBank/DDBJ databases">
        <title>Single cell metagenomics reveals metabolic interactions within the superorganism composed of flagellate Streblomastix strix and complex community of Bacteroidetes bacteria on its surface.</title>
        <authorList>
            <person name="Treitli S.C."/>
            <person name="Kolisko M."/>
            <person name="Husnik F."/>
            <person name="Keeling P."/>
            <person name="Hampl V."/>
        </authorList>
    </citation>
    <scope>NUCLEOTIDE SEQUENCE [LARGE SCALE GENOMIC DNA]</scope>
    <source>
        <strain evidence="1">ST1C</strain>
    </source>
</reference>
<organism evidence="1 2">
    <name type="scientific">Streblomastix strix</name>
    <dbReference type="NCBI Taxonomy" id="222440"/>
    <lineage>
        <taxon>Eukaryota</taxon>
        <taxon>Metamonada</taxon>
        <taxon>Preaxostyla</taxon>
        <taxon>Oxymonadida</taxon>
        <taxon>Streblomastigidae</taxon>
        <taxon>Streblomastix</taxon>
    </lineage>
</organism>